<evidence type="ECO:0000313" key="2">
    <source>
        <dbReference type="EMBL" id="KAF1768880.1"/>
    </source>
</evidence>
<evidence type="ECO:0000313" key="3">
    <source>
        <dbReference type="Proteomes" id="UP000483820"/>
    </source>
</evidence>
<dbReference type="AlphaFoldDB" id="A0A6A5HL18"/>
<dbReference type="Proteomes" id="UP000483820">
    <property type="component" value="Chromosome I"/>
</dbReference>
<evidence type="ECO:0000256" key="1">
    <source>
        <dbReference type="SAM" id="MobiDB-lite"/>
    </source>
</evidence>
<feature type="compositionally biased region" description="Basic and acidic residues" evidence="1">
    <location>
        <begin position="71"/>
        <end position="87"/>
    </location>
</feature>
<dbReference type="RefSeq" id="XP_053591269.1">
    <property type="nucleotide sequence ID" value="XM_053722624.1"/>
</dbReference>
<sequence>MSPPAHLLSVNHLHHQTSDNEKFTIRRRRSLTHLTNTPNNPTDFIKRGGNQRKRYNHHNKSHNYQQQSVSDRWRREGGRRGDADTLARRRIIR</sequence>
<dbReference type="CTD" id="78773147"/>
<protein>
    <submittedName>
        <fullName evidence="2">Uncharacterized protein</fullName>
    </submittedName>
</protein>
<organism evidence="2 3">
    <name type="scientific">Caenorhabditis remanei</name>
    <name type="common">Caenorhabditis vulgaris</name>
    <dbReference type="NCBI Taxonomy" id="31234"/>
    <lineage>
        <taxon>Eukaryota</taxon>
        <taxon>Metazoa</taxon>
        <taxon>Ecdysozoa</taxon>
        <taxon>Nematoda</taxon>
        <taxon>Chromadorea</taxon>
        <taxon>Rhabditida</taxon>
        <taxon>Rhabditina</taxon>
        <taxon>Rhabditomorpha</taxon>
        <taxon>Rhabditoidea</taxon>
        <taxon>Rhabditidae</taxon>
        <taxon>Peloderinae</taxon>
        <taxon>Caenorhabditis</taxon>
    </lineage>
</organism>
<dbReference type="KEGG" id="crq:GCK72_000693"/>
<reference evidence="2 3" key="1">
    <citation type="submission" date="2019-12" db="EMBL/GenBank/DDBJ databases">
        <title>Chromosome-level assembly of the Caenorhabditis remanei genome.</title>
        <authorList>
            <person name="Teterina A.A."/>
            <person name="Willis J.H."/>
            <person name="Phillips P.C."/>
        </authorList>
    </citation>
    <scope>NUCLEOTIDE SEQUENCE [LARGE SCALE GENOMIC DNA]</scope>
    <source>
        <strain evidence="2 3">PX506</strain>
        <tissue evidence="2">Whole organism</tissue>
    </source>
</reference>
<accession>A0A6A5HL18</accession>
<feature type="compositionally biased region" description="Basic residues" evidence="1">
    <location>
        <begin position="49"/>
        <end position="61"/>
    </location>
</feature>
<dbReference type="EMBL" id="WUAV01000001">
    <property type="protein sequence ID" value="KAF1768880.1"/>
    <property type="molecule type" value="Genomic_DNA"/>
</dbReference>
<name>A0A6A5HL18_CAERE</name>
<comment type="caution">
    <text evidence="2">The sequence shown here is derived from an EMBL/GenBank/DDBJ whole genome shotgun (WGS) entry which is preliminary data.</text>
</comment>
<dbReference type="GeneID" id="78773147"/>
<proteinExistence type="predicted"/>
<gene>
    <name evidence="2" type="ORF">GCK72_000693</name>
</gene>
<feature type="region of interest" description="Disordered" evidence="1">
    <location>
        <begin position="1"/>
        <end position="93"/>
    </location>
</feature>